<name>A0A7C4MTB5_9BACT</name>
<evidence type="ECO:0000313" key="2">
    <source>
        <dbReference type="EMBL" id="HGU32819.1"/>
    </source>
</evidence>
<dbReference type="PRINTS" id="PR00081">
    <property type="entry name" value="GDHRDH"/>
</dbReference>
<dbReference type="InterPro" id="IPR020904">
    <property type="entry name" value="Sc_DH/Rdtase_CS"/>
</dbReference>
<dbReference type="PANTHER" id="PTHR43943:SF2">
    <property type="entry name" value="DEHYDROGENASE_REDUCTASE 4"/>
    <property type="match status" value="1"/>
</dbReference>
<dbReference type="PROSITE" id="PS00061">
    <property type="entry name" value="ADH_SHORT"/>
    <property type="match status" value="1"/>
</dbReference>
<comment type="similarity">
    <text evidence="1">Belongs to the short-chain dehydrogenases/reductases (SDR) family.</text>
</comment>
<dbReference type="NCBIfam" id="NF005559">
    <property type="entry name" value="PRK07231.1"/>
    <property type="match status" value="1"/>
</dbReference>
<dbReference type="PANTHER" id="PTHR43943">
    <property type="entry name" value="DEHYDROGENASE/REDUCTASE (SDR FAMILY) MEMBER 4"/>
    <property type="match status" value="1"/>
</dbReference>
<accession>A0A7C4MTB5</accession>
<comment type="caution">
    <text evidence="2">The sequence shown here is derived from an EMBL/GenBank/DDBJ whole genome shotgun (WGS) entry which is preliminary data.</text>
</comment>
<gene>
    <name evidence="2" type="ORF">ENS29_08185</name>
</gene>
<organism evidence="2">
    <name type="scientific">Desulfatirhabdium butyrativorans</name>
    <dbReference type="NCBI Taxonomy" id="340467"/>
    <lineage>
        <taxon>Bacteria</taxon>
        <taxon>Pseudomonadati</taxon>
        <taxon>Thermodesulfobacteriota</taxon>
        <taxon>Desulfobacteria</taxon>
        <taxon>Desulfobacterales</taxon>
        <taxon>Desulfatirhabdiaceae</taxon>
        <taxon>Desulfatirhabdium</taxon>
    </lineage>
</organism>
<dbReference type="EMBL" id="DSUH01000193">
    <property type="protein sequence ID" value="HGU32819.1"/>
    <property type="molecule type" value="Genomic_DNA"/>
</dbReference>
<evidence type="ECO:0000256" key="1">
    <source>
        <dbReference type="ARBA" id="ARBA00006484"/>
    </source>
</evidence>
<reference evidence="2" key="1">
    <citation type="journal article" date="2020" name="mSystems">
        <title>Genome- and Community-Level Interaction Insights into Carbon Utilization and Element Cycling Functions of Hydrothermarchaeota in Hydrothermal Sediment.</title>
        <authorList>
            <person name="Zhou Z."/>
            <person name="Liu Y."/>
            <person name="Xu W."/>
            <person name="Pan J."/>
            <person name="Luo Z.H."/>
            <person name="Li M."/>
        </authorList>
    </citation>
    <scope>NUCLEOTIDE SEQUENCE [LARGE SCALE GENOMIC DNA]</scope>
    <source>
        <strain evidence="2">SpSt-477</strain>
    </source>
</reference>
<dbReference type="PRINTS" id="PR00080">
    <property type="entry name" value="SDRFAMILY"/>
</dbReference>
<dbReference type="AlphaFoldDB" id="A0A7C4MTB5"/>
<dbReference type="FunFam" id="3.40.50.720:FF:000084">
    <property type="entry name" value="Short-chain dehydrogenase reductase"/>
    <property type="match status" value="1"/>
</dbReference>
<dbReference type="Gene3D" id="3.40.50.720">
    <property type="entry name" value="NAD(P)-binding Rossmann-like Domain"/>
    <property type="match status" value="1"/>
</dbReference>
<dbReference type="CDD" id="cd05233">
    <property type="entry name" value="SDR_c"/>
    <property type="match status" value="1"/>
</dbReference>
<sequence>MTRLHFDLENKIVLVTGGSRGIGLAIARAFLDQGAKVTICGRKADGLDRAAAELNAGNRLLTVAAHIAKPDDVQTLFDRILATFGTLDILVNNVGMNLITSVVDSEPSLWNKIIDSNLNATYLVSRTAARIMREKRCGKIVSISSTAAHRAAPAMGVYGIAKAGIEMMTRVLAQELAPYGIQVNAVAPGMVKTDFSRPFWSDENIHRKLVETIPLGRLADPIDVVWPVLFLCSEAASYMTGQVLMVDGGASAV</sequence>
<dbReference type="InterPro" id="IPR002347">
    <property type="entry name" value="SDR_fam"/>
</dbReference>
<proteinExistence type="inferred from homology"/>
<dbReference type="InterPro" id="IPR036291">
    <property type="entry name" value="NAD(P)-bd_dom_sf"/>
</dbReference>
<dbReference type="SUPFAM" id="SSF51735">
    <property type="entry name" value="NAD(P)-binding Rossmann-fold domains"/>
    <property type="match status" value="1"/>
</dbReference>
<protein>
    <submittedName>
        <fullName evidence="2">SDR family oxidoreductase</fullName>
    </submittedName>
</protein>
<dbReference type="Pfam" id="PF13561">
    <property type="entry name" value="adh_short_C2"/>
    <property type="match status" value="1"/>
</dbReference>